<dbReference type="OrthoDB" id="55620at2759"/>
<name>A0A1E7EZ45_9STRA</name>
<gene>
    <name evidence="1" type="ORF">FRACYDRAFT_246402</name>
</gene>
<reference evidence="1 2" key="1">
    <citation type="submission" date="2016-09" db="EMBL/GenBank/DDBJ databases">
        <title>Extensive genetic diversity and differential bi-allelic expression allows diatom success in the polar Southern Ocean.</title>
        <authorList>
            <consortium name="DOE Joint Genome Institute"/>
            <person name="Mock T."/>
            <person name="Otillar R.P."/>
            <person name="Strauss J."/>
            <person name="Dupont C."/>
            <person name="Frickenhaus S."/>
            <person name="Maumus F."/>
            <person name="Mcmullan M."/>
            <person name="Sanges R."/>
            <person name="Schmutz J."/>
            <person name="Toseland A."/>
            <person name="Valas R."/>
            <person name="Veluchamy A."/>
            <person name="Ward B.J."/>
            <person name="Allen A."/>
            <person name="Barry K."/>
            <person name="Falciatore A."/>
            <person name="Ferrante M."/>
            <person name="Fortunato A.E."/>
            <person name="Gloeckner G."/>
            <person name="Gruber A."/>
            <person name="Hipkin R."/>
            <person name="Janech M."/>
            <person name="Kroth P."/>
            <person name="Leese F."/>
            <person name="Lindquist E."/>
            <person name="Lyon B.R."/>
            <person name="Martin J."/>
            <person name="Mayer C."/>
            <person name="Parker M."/>
            <person name="Quesneville H."/>
            <person name="Raymond J."/>
            <person name="Uhlig C."/>
            <person name="Valentin K.U."/>
            <person name="Worden A.Z."/>
            <person name="Armbrust E.V."/>
            <person name="Bowler C."/>
            <person name="Green B."/>
            <person name="Moulton V."/>
            <person name="Van Oosterhout C."/>
            <person name="Grigoriev I."/>
        </authorList>
    </citation>
    <scope>NUCLEOTIDE SEQUENCE [LARGE SCALE GENOMIC DNA]</scope>
    <source>
        <strain evidence="1 2">CCMP1102</strain>
    </source>
</reference>
<dbReference type="InParanoid" id="A0A1E7EZ45"/>
<dbReference type="KEGG" id="fcy:FRACYDRAFT_246402"/>
<evidence type="ECO:0000313" key="1">
    <source>
        <dbReference type="EMBL" id="OEU11288.1"/>
    </source>
</evidence>
<accession>A0A1E7EZ45</accession>
<proteinExistence type="predicted"/>
<keyword evidence="2" id="KW-1185">Reference proteome</keyword>
<dbReference type="EMBL" id="KV784369">
    <property type="protein sequence ID" value="OEU11288.1"/>
    <property type="molecule type" value="Genomic_DNA"/>
</dbReference>
<dbReference type="AlphaFoldDB" id="A0A1E7EZ45"/>
<evidence type="ECO:0000313" key="2">
    <source>
        <dbReference type="Proteomes" id="UP000095751"/>
    </source>
</evidence>
<dbReference type="Proteomes" id="UP000095751">
    <property type="component" value="Unassembled WGS sequence"/>
</dbReference>
<sequence>MASPLLFPSDIIAMDIATIDLPALMMRKDLIPSSSTLSLSDTTDIATIDSPTPTALQLQQRRKSSVDVRSVQFEPKVSIKRTIPRHSMTQQERRSCWLQANEFLLIKQRNYMIIKQIHQERANQMIIKQIDNYDLNNAESESSLLCYRGLEWGMEYESLQKKSYRLGASEEVFLEQEEQSLGDYYDEEAIAYAYYSISNECQCRAEQIAAQDRKDIEDYILS</sequence>
<organism evidence="1 2">
    <name type="scientific">Fragilariopsis cylindrus CCMP1102</name>
    <dbReference type="NCBI Taxonomy" id="635003"/>
    <lineage>
        <taxon>Eukaryota</taxon>
        <taxon>Sar</taxon>
        <taxon>Stramenopiles</taxon>
        <taxon>Ochrophyta</taxon>
        <taxon>Bacillariophyta</taxon>
        <taxon>Bacillariophyceae</taxon>
        <taxon>Bacillariophycidae</taxon>
        <taxon>Bacillariales</taxon>
        <taxon>Bacillariaceae</taxon>
        <taxon>Fragilariopsis</taxon>
    </lineage>
</organism>
<protein>
    <submittedName>
        <fullName evidence="1">Uncharacterized protein</fullName>
    </submittedName>
</protein>